<sequence length="231" mass="24459">MSTSHPSFLALDRAALGDMTEEVRAHLASCPRCAGHVDSLGRPPPVPSWAVALANEPPRRAPSLLARMAPWGMAALAAGLALVLWVPRTATETLPAPMAGLRSKGSPAVALYVKTGDAVRLWDGESPVAGGDLLRLKVMPEGFTWLTVAAAEGDSWQVLHEGPVPERGETLLPTSWRVEPGEQPERLLVVLGHAPVPTGSLASLHEEPTRNESLWVLPLSLSKPSSQPASP</sequence>
<evidence type="ECO:0008006" key="3">
    <source>
        <dbReference type="Google" id="ProtNLM"/>
    </source>
</evidence>
<reference evidence="1 2" key="1">
    <citation type="submission" date="2014-07" db="EMBL/GenBank/DDBJ databases">
        <title>Draft Genome Sequence of Gephyronic Acid Producer, Cystobacter violaceus Strain Cb vi76.</title>
        <authorList>
            <person name="Stevens D.C."/>
            <person name="Young J."/>
            <person name="Carmichael R."/>
            <person name="Tan J."/>
            <person name="Taylor R.E."/>
        </authorList>
    </citation>
    <scope>NUCLEOTIDE SEQUENCE [LARGE SCALE GENOMIC DNA]</scope>
    <source>
        <strain evidence="1 2">Cb vi76</strain>
    </source>
</reference>
<name>A0A084SU04_9BACT</name>
<gene>
    <name evidence="1" type="ORF">Q664_18535</name>
</gene>
<accession>A0A084SU04</accession>
<dbReference type="EMBL" id="JPMI01000121">
    <property type="protein sequence ID" value="KFA91939.1"/>
    <property type="molecule type" value="Genomic_DNA"/>
</dbReference>
<organism evidence="1 2">
    <name type="scientific">Archangium violaceum Cb vi76</name>
    <dbReference type="NCBI Taxonomy" id="1406225"/>
    <lineage>
        <taxon>Bacteria</taxon>
        <taxon>Pseudomonadati</taxon>
        <taxon>Myxococcota</taxon>
        <taxon>Myxococcia</taxon>
        <taxon>Myxococcales</taxon>
        <taxon>Cystobacterineae</taxon>
        <taxon>Archangiaceae</taxon>
        <taxon>Archangium</taxon>
    </lineage>
</organism>
<comment type="caution">
    <text evidence="1">The sequence shown here is derived from an EMBL/GenBank/DDBJ whole genome shotgun (WGS) entry which is preliminary data.</text>
</comment>
<evidence type="ECO:0000313" key="2">
    <source>
        <dbReference type="Proteomes" id="UP000028547"/>
    </source>
</evidence>
<dbReference type="RefSeq" id="WP_043396752.1">
    <property type="nucleotide sequence ID" value="NZ_JPMI01000121.1"/>
</dbReference>
<evidence type="ECO:0000313" key="1">
    <source>
        <dbReference type="EMBL" id="KFA91939.1"/>
    </source>
</evidence>
<protein>
    <recommendedName>
        <fullName evidence="3">Zinc-finger domain-containing protein</fullName>
    </recommendedName>
</protein>
<dbReference type="Proteomes" id="UP000028547">
    <property type="component" value="Unassembled WGS sequence"/>
</dbReference>
<dbReference type="AlphaFoldDB" id="A0A084SU04"/>
<proteinExistence type="predicted"/>